<dbReference type="Gene3D" id="3.20.20.140">
    <property type="entry name" value="Metal-dependent hydrolases"/>
    <property type="match status" value="1"/>
</dbReference>
<dbReference type="InterPro" id="IPR006680">
    <property type="entry name" value="Amidohydro-rel"/>
</dbReference>
<evidence type="ECO:0000313" key="4">
    <source>
        <dbReference type="Proteomes" id="UP000053413"/>
    </source>
</evidence>
<dbReference type="SUPFAM" id="SSF51556">
    <property type="entry name" value="Metallo-dependent hydrolases"/>
    <property type="match status" value="1"/>
</dbReference>
<dbReference type="Pfam" id="PF04909">
    <property type="entry name" value="Amidohydro_2"/>
    <property type="match status" value="1"/>
</dbReference>
<dbReference type="RefSeq" id="WP_059148122.1">
    <property type="nucleotide sequence ID" value="NZ_LLZJ01000400.1"/>
</dbReference>
<dbReference type="GO" id="GO:0005737">
    <property type="term" value="C:cytoplasm"/>
    <property type="evidence" value="ECO:0007669"/>
    <property type="project" value="TreeGrafter"/>
</dbReference>
<protein>
    <submittedName>
        <fullName evidence="3">2-hydroxy-3-carboxy-6-oxo-7-methylocta-2, 4-dienoate decarboxylase</fullName>
    </submittedName>
</protein>
<dbReference type="GO" id="GO:0016787">
    <property type="term" value="F:hydrolase activity"/>
    <property type="evidence" value="ECO:0007669"/>
    <property type="project" value="InterPro"/>
</dbReference>
<gene>
    <name evidence="3" type="ORF">ADL28_36705</name>
</gene>
<evidence type="ECO:0000259" key="2">
    <source>
        <dbReference type="Pfam" id="PF04909"/>
    </source>
</evidence>
<feature type="domain" description="Amidohydrolase-related" evidence="2">
    <location>
        <begin position="12"/>
        <end position="310"/>
    </location>
</feature>
<dbReference type="EMBL" id="LLZJ01000400">
    <property type="protein sequence ID" value="KUL45656.1"/>
    <property type="molecule type" value="Genomic_DNA"/>
</dbReference>
<evidence type="ECO:0000256" key="1">
    <source>
        <dbReference type="ARBA" id="ARBA00023239"/>
    </source>
</evidence>
<dbReference type="Proteomes" id="UP000053413">
    <property type="component" value="Unassembled WGS sequence"/>
</dbReference>
<name>A0A0X3VPY4_STRVO</name>
<sequence>MAVTGSVRAGIIDVHAHWLPRELLSLPPGSPLGGMNDRDGELYLGDHPLFFPTTAMTDIDAVVTDTLKVGLGARAVSAPPFAFPVHAPSEADDYVSAYNDRLAEAVSSSDGTLVGLGLTRVDNVDAARREITRLTAMEGIAGVAVPPLVQGQSYGDGVMREVLAAAAEADLAVLVHPMQLPRPEWKNYYLVNLIGNPVETTTAVASVILSGVMEELPDLRICFVHGGGCAPALLGRWEHGWRSREDVRQGSSDPPTDSFAKLYFDTITHDPQVLRLLTDHATADRILCGSDYPFDMAQPDPVRFLLDHGLDARTLEANGRAFLGIQGPA</sequence>
<dbReference type="AlphaFoldDB" id="A0A0X3VPY4"/>
<dbReference type="PANTHER" id="PTHR21240">
    <property type="entry name" value="2-AMINO-3-CARBOXYLMUCONATE-6-SEMIALDEHYDE DECARBOXYLASE"/>
    <property type="match status" value="1"/>
</dbReference>
<organism evidence="3 4">
    <name type="scientific">Streptomyces violaceusniger</name>
    <dbReference type="NCBI Taxonomy" id="68280"/>
    <lineage>
        <taxon>Bacteria</taxon>
        <taxon>Bacillati</taxon>
        <taxon>Actinomycetota</taxon>
        <taxon>Actinomycetes</taxon>
        <taxon>Kitasatosporales</taxon>
        <taxon>Streptomycetaceae</taxon>
        <taxon>Streptomyces</taxon>
        <taxon>Streptomyces violaceusniger group</taxon>
    </lineage>
</organism>
<dbReference type="OrthoDB" id="8673173at2"/>
<dbReference type="GO" id="GO:0016831">
    <property type="term" value="F:carboxy-lyase activity"/>
    <property type="evidence" value="ECO:0007669"/>
    <property type="project" value="InterPro"/>
</dbReference>
<proteinExistence type="predicted"/>
<dbReference type="InterPro" id="IPR032466">
    <property type="entry name" value="Metal_Hydrolase"/>
</dbReference>
<dbReference type="InterPro" id="IPR032465">
    <property type="entry name" value="ACMSD"/>
</dbReference>
<evidence type="ECO:0000313" key="3">
    <source>
        <dbReference type="EMBL" id="KUL45656.1"/>
    </source>
</evidence>
<reference evidence="4" key="1">
    <citation type="submission" date="2015-10" db="EMBL/GenBank/DDBJ databases">
        <authorList>
            <person name="Ju K.-S."/>
            <person name="Doroghazi J.R."/>
            <person name="Metcalf W.W."/>
        </authorList>
    </citation>
    <scope>NUCLEOTIDE SEQUENCE [LARGE SCALE GENOMIC DNA]</scope>
    <source>
        <strain evidence="4">NRRL F-8817</strain>
    </source>
</reference>
<dbReference type="GO" id="GO:0019748">
    <property type="term" value="P:secondary metabolic process"/>
    <property type="evidence" value="ECO:0007669"/>
    <property type="project" value="TreeGrafter"/>
</dbReference>
<accession>A0A0X3VPY4</accession>
<comment type="caution">
    <text evidence="3">The sequence shown here is derived from an EMBL/GenBank/DDBJ whole genome shotgun (WGS) entry which is preliminary data.</text>
</comment>
<keyword evidence="1" id="KW-0456">Lyase</keyword>
<dbReference type="PANTHER" id="PTHR21240:SF28">
    <property type="entry name" value="ISO-OROTATE DECARBOXYLASE (EUROFUNG)"/>
    <property type="match status" value="1"/>
</dbReference>